<protein>
    <recommendedName>
        <fullName evidence="3">Integrase catalytic domain-containing protein</fullName>
    </recommendedName>
</protein>
<evidence type="ECO:0000313" key="1">
    <source>
        <dbReference type="EMBL" id="MFD2515916.1"/>
    </source>
</evidence>
<dbReference type="EMBL" id="JBHULU010000027">
    <property type="protein sequence ID" value="MFD2515916.1"/>
    <property type="molecule type" value="Genomic_DNA"/>
</dbReference>
<evidence type="ECO:0000313" key="2">
    <source>
        <dbReference type="Proteomes" id="UP001597544"/>
    </source>
</evidence>
<reference evidence="2" key="1">
    <citation type="journal article" date="2019" name="Int. J. Syst. Evol. Microbiol.">
        <title>The Global Catalogue of Microorganisms (GCM) 10K type strain sequencing project: providing services to taxonomists for standard genome sequencing and annotation.</title>
        <authorList>
            <consortium name="The Broad Institute Genomics Platform"/>
            <consortium name="The Broad Institute Genome Sequencing Center for Infectious Disease"/>
            <person name="Wu L."/>
            <person name="Ma J."/>
        </authorList>
    </citation>
    <scope>NUCLEOTIDE SEQUENCE [LARGE SCALE GENOMIC DNA]</scope>
    <source>
        <strain evidence="2">KCTC 42498</strain>
    </source>
</reference>
<name>A0ABW5IS55_9BACT</name>
<dbReference type="Proteomes" id="UP001597544">
    <property type="component" value="Unassembled WGS sequence"/>
</dbReference>
<proteinExistence type="predicted"/>
<keyword evidence="2" id="KW-1185">Reference proteome</keyword>
<dbReference type="RefSeq" id="WP_377511682.1">
    <property type="nucleotide sequence ID" value="NZ_JBHULU010000027.1"/>
</dbReference>
<sequence length="43" mass="5253">MVELYNQQRPHMSIGNRMPAQLHEHNQQTEKVWKNYYTKNVPL</sequence>
<evidence type="ECO:0008006" key="3">
    <source>
        <dbReference type="Google" id="ProtNLM"/>
    </source>
</evidence>
<accession>A0ABW5IS55</accession>
<gene>
    <name evidence="1" type="ORF">ACFSRY_18740</name>
</gene>
<organism evidence="1 2">
    <name type="scientific">Pontibacter locisalis</name>
    <dbReference type="NCBI Taxonomy" id="1719035"/>
    <lineage>
        <taxon>Bacteria</taxon>
        <taxon>Pseudomonadati</taxon>
        <taxon>Bacteroidota</taxon>
        <taxon>Cytophagia</taxon>
        <taxon>Cytophagales</taxon>
        <taxon>Hymenobacteraceae</taxon>
        <taxon>Pontibacter</taxon>
    </lineage>
</organism>
<comment type="caution">
    <text evidence="1">The sequence shown here is derived from an EMBL/GenBank/DDBJ whole genome shotgun (WGS) entry which is preliminary data.</text>
</comment>